<feature type="chain" id="PRO_5042174960" evidence="1">
    <location>
        <begin position="20"/>
        <end position="230"/>
    </location>
</feature>
<protein>
    <submittedName>
        <fullName evidence="2">Uncharacterized protein</fullName>
    </submittedName>
</protein>
<keyword evidence="1" id="KW-0732">Signal</keyword>
<accession>A0AAE0KY57</accession>
<dbReference type="EMBL" id="LGRX02014118">
    <property type="protein sequence ID" value="KAK3265128.1"/>
    <property type="molecule type" value="Genomic_DNA"/>
</dbReference>
<dbReference type="AlphaFoldDB" id="A0AAE0KY57"/>
<feature type="signal peptide" evidence="1">
    <location>
        <begin position="1"/>
        <end position="19"/>
    </location>
</feature>
<sequence length="230" mass="25919">MYAPEVIVAVWFSLRLAHAASAALRAALTALTGDARQAELETLRASFLVEEERERVHQQLLQCASWELDWGELQRRRASSLRHHLRTEDLLGRSQRNWVTVLCGTSYLDMGSENFPRAAATADMLQYLEEGVLHVGDEKECHCNPTLLRRPHHYDSHYGSIPFLAVPLHAPRYAPRRPLTALLVQQLGECAEALRQRGARVRWRLSVTDCLGLCPTLLPRRFAAVSSSCG</sequence>
<reference evidence="2 3" key="1">
    <citation type="journal article" date="2015" name="Genome Biol. Evol.">
        <title>Comparative Genomics of a Bacterivorous Green Alga Reveals Evolutionary Causalities and Consequences of Phago-Mixotrophic Mode of Nutrition.</title>
        <authorList>
            <person name="Burns J.A."/>
            <person name="Paasch A."/>
            <person name="Narechania A."/>
            <person name="Kim E."/>
        </authorList>
    </citation>
    <scope>NUCLEOTIDE SEQUENCE [LARGE SCALE GENOMIC DNA]</scope>
    <source>
        <strain evidence="2 3">PLY_AMNH</strain>
    </source>
</reference>
<comment type="caution">
    <text evidence="2">The sequence shown here is derived from an EMBL/GenBank/DDBJ whole genome shotgun (WGS) entry which is preliminary data.</text>
</comment>
<evidence type="ECO:0000256" key="1">
    <source>
        <dbReference type="SAM" id="SignalP"/>
    </source>
</evidence>
<gene>
    <name evidence="2" type="ORF">CYMTET_26167</name>
</gene>
<name>A0AAE0KY57_9CHLO</name>
<organism evidence="2 3">
    <name type="scientific">Cymbomonas tetramitiformis</name>
    <dbReference type="NCBI Taxonomy" id="36881"/>
    <lineage>
        <taxon>Eukaryota</taxon>
        <taxon>Viridiplantae</taxon>
        <taxon>Chlorophyta</taxon>
        <taxon>Pyramimonadophyceae</taxon>
        <taxon>Pyramimonadales</taxon>
        <taxon>Pyramimonadaceae</taxon>
        <taxon>Cymbomonas</taxon>
    </lineage>
</organism>
<evidence type="ECO:0000313" key="2">
    <source>
        <dbReference type="EMBL" id="KAK3265128.1"/>
    </source>
</evidence>
<evidence type="ECO:0000313" key="3">
    <source>
        <dbReference type="Proteomes" id="UP001190700"/>
    </source>
</evidence>
<keyword evidence="3" id="KW-1185">Reference proteome</keyword>
<dbReference type="Proteomes" id="UP001190700">
    <property type="component" value="Unassembled WGS sequence"/>
</dbReference>
<proteinExistence type="predicted"/>